<comment type="similarity">
    <text evidence="2">Belongs to the acyl-CoA dehydrogenase family.</text>
</comment>
<sequence length="339" mass="35540">MSAGNDLQELADRLFTDKAGHDAVLAAEQSPLLQELWHTVAALGLPAIGIDETAGGSGGTLTDTVTWLTAAGRHAVPLPLLEHHLALWLLTASGGRAEGNAPWTIAPPGQTLTLDGNTATGTLHDVAWGGGSECVVVHTGTNLLVLDTGDATVTPGRDLAGQPRDTLTFERAGAEVRPCPVPADHLARRGAVLRAAQMAGAMAAVNELSRRYTAERRQFGRPIGTFQAVRRHLVFLAQMAVTTQLAVDRAALALDASFAAFAAKLLADDNAAVTVRSGHQVHGAIGMTREYPLQDFTRRLNAWRGDWGTQSALGERIGTAVAGARRIASVATDEGSLPV</sequence>
<dbReference type="PANTHER" id="PTHR43884">
    <property type="entry name" value="ACYL-COA DEHYDROGENASE"/>
    <property type="match status" value="1"/>
</dbReference>
<dbReference type="RefSeq" id="WP_194292785.1">
    <property type="nucleotide sequence ID" value="NZ_WEGJ01000001.1"/>
</dbReference>
<dbReference type="GO" id="GO:0050660">
    <property type="term" value="F:flavin adenine dinucleotide binding"/>
    <property type="evidence" value="ECO:0007669"/>
    <property type="project" value="InterPro"/>
</dbReference>
<evidence type="ECO:0000256" key="4">
    <source>
        <dbReference type="ARBA" id="ARBA00022827"/>
    </source>
</evidence>
<dbReference type="PANTHER" id="PTHR43884:SF20">
    <property type="entry name" value="ACYL-COA DEHYDROGENASE FADE28"/>
    <property type="match status" value="1"/>
</dbReference>
<dbReference type="InterPro" id="IPR009100">
    <property type="entry name" value="AcylCoA_DH/oxidase_NM_dom_sf"/>
</dbReference>
<comment type="cofactor">
    <cofactor evidence="1">
        <name>FAD</name>
        <dbReference type="ChEBI" id="CHEBI:57692"/>
    </cofactor>
</comment>
<evidence type="ECO:0000256" key="3">
    <source>
        <dbReference type="ARBA" id="ARBA00022630"/>
    </source>
</evidence>
<dbReference type="Proteomes" id="UP000466345">
    <property type="component" value="Unassembled WGS sequence"/>
</dbReference>
<dbReference type="AlphaFoldDB" id="A0A7K0C924"/>
<name>A0A7K0C924_9ACTN</name>
<dbReference type="InterPro" id="IPR009075">
    <property type="entry name" value="AcylCo_DH/oxidase_C"/>
</dbReference>
<evidence type="ECO:0000313" key="7">
    <source>
        <dbReference type="EMBL" id="MQY09950.1"/>
    </source>
</evidence>
<organism evidence="7 8">
    <name type="scientific">Streptomyces smaragdinus</name>
    <dbReference type="NCBI Taxonomy" id="2585196"/>
    <lineage>
        <taxon>Bacteria</taxon>
        <taxon>Bacillati</taxon>
        <taxon>Actinomycetota</taxon>
        <taxon>Actinomycetes</taxon>
        <taxon>Kitasatosporales</taxon>
        <taxon>Streptomycetaceae</taxon>
        <taxon>Streptomyces</taxon>
    </lineage>
</organism>
<keyword evidence="3" id="KW-0285">Flavoprotein</keyword>
<evidence type="ECO:0000256" key="5">
    <source>
        <dbReference type="ARBA" id="ARBA00023002"/>
    </source>
</evidence>
<keyword evidence="4" id="KW-0274">FAD</keyword>
<evidence type="ECO:0000259" key="6">
    <source>
        <dbReference type="Pfam" id="PF00441"/>
    </source>
</evidence>
<evidence type="ECO:0000256" key="2">
    <source>
        <dbReference type="ARBA" id="ARBA00009347"/>
    </source>
</evidence>
<dbReference type="InterPro" id="IPR037069">
    <property type="entry name" value="AcylCoA_DH/ox_N_sf"/>
</dbReference>
<feature type="domain" description="Acyl-CoA dehydrogenase/oxidase C-terminal" evidence="6">
    <location>
        <begin position="192"/>
        <end position="304"/>
    </location>
</feature>
<evidence type="ECO:0000256" key="1">
    <source>
        <dbReference type="ARBA" id="ARBA00001974"/>
    </source>
</evidence>
<dbReference type="Pfam" id="PF00441">
    <property type="entry name" value="Acyl-CoA_dh_1"/>
    <property type="match status" value="1"/>
</dbReference>
<keyword evidence="8" id="KW-1185">Reference proteome</keyword>
<dbReference type="SUPFAM" id="SSF47203">
    <property type="entry name" value="Acyl-CoA dehydrogenase C-terminal domain-like"/>
    <property type="match status" value="1"/>
</dbReference>
<dbReference type="Gene3D" id="1.10.540.10">
    <property type="entry name" value="Acyl-CoA dehydrogenase/oxidase, N-terminal domain"/>
    <property type="match status" value="1"/>
</dbReference>
<evidence type="ECO:0000313" key="8">
    <source>
        <dbReference type="Proteomes" id="UP000466345"/>
    </source>
</evidence>
<dbReference type="GO" id="GO:0003995">
    <property type="term" value="F:acyl-CoA dehydrogenase activity"/>
    <property type="evidence" value="ECO:0007669"/>
    <property type="project" value="TreeGrafter"/>
</dbReference>
<proteinExistence type="inferred from homology"/>
<accession>A0A7K0C924</accession>
<dbReference type="Gene3D" id="1.20.140.10">
    <property type="entry name" value="Butyryl-CoA Dehydrogenase, subunit A, domain 3"/>
    <property type="match status" value="1"/>
</dbReference>
<dbReference type="SUPFAM" id="SSF56645">
    <property type="entry name" value="Acyl-CoA dehydrogenase NM domain-like"/>
    <property type="match status" value="1"/>
</dbReference>
<dbReference type="EMBL" id="WEGJ01000001">
    <property type="protein sequence ID" value="MQY09950.1"/>
    <property type="molecule type" value="Genomic_DNA"/>
</dbReference>
<reference evidence="7 8" key="1">
    <citation type="submission" date="2019-10" db="EMBL/GenBank/DDBJ databases">
        <title>Streptomyces smaragdinus sp. nov. and Streptomyces fabii sp. nov., isolated from the gut of fungus growing-termite Macrotermes natalensis.</title>
        <authorList>
            <person name="Schwitalla J."/>
            <person name="Benndorf R."/>
            <person name="Martin K."/>
            <person name="De Beer W."/>
            <person name="Kaster A.-K."/>
            <person name="Vollmers J."/>
            <person name="Poulsen M."/>
            <person name="Beemelmanns C."/>
        </authorList>
    </citation>
    <scope>NUCLEOTIDE SEQUENCE [LARGE SCALE GENOMIC DNA]</scope>
    <source>
        <strain evidence="7 8">RB5</strain>
    </source>
</reference>
<dbReference type="InterPro" id="IPR036250">
    <property type="entry name" value="AcylCo_DH-like_C"/>
</dbReference>
<gene>
    <name evidence="7" type="ORF">SRB5_00540</name>
</gene>
<keyword evidence="5" id="KW-0560">Oxidoreductase</keyword>
<protein>
    <recommendedName>
        <fullName evidence="6">Acyl-CoA dehydrogenase/oxidase C-terminal domain-containing protein</fullName>
    </recommendedName>
</protein>
<comment type="caution">
    <text evidence="7">The sequence shown here is derived from an EMBL/GenBank/DDBJ whole genome shotgun (WGS) entry which is preliminary data.</text>
</comment>